<dbReference type="UniPathway" id="UPA00138"/>
<dbReference type="GO" id="GO:0006096">
    <property type="term" value="P:glycolytic process"/>
    <property type="evidence" value="ECO:0007669"/>
    <property type="project" value="UniProtKB-UniPathway"/>
</dbReference>
<dbReference type="PANTHER" id="PTHR21139:SF42">
    <property type="entry name" value="TRIOSEPHOSPHATE ISOMERASE"/>
    <property type="match status" value="1"/>
</dbReference>
<dbReference type="InterPro" id="IPR035990">
    <property type="entry name" value="TIM_sf"/>
</dbReference>
<comment type="subunit">
    <text evidence="3">Homodimer.</text>
</comment>
<dbReference type="GO" id="GO:0019563">
    <property type="term" value="P:glycerol catabolic process"/>
    <property type="evidence" value="ECO:0007669"/>
    <property type="project" value="TreeGrafter"/>
</dbReference>
<dbReference type="EMBL" id="LCBS01000024">
    <property type="protein sequence ID" value="KKS16279.1"/>
    <property type="molecule type" value="Genomic_DNA"/>
</dbReference>
<evidence type="ECO:0000313" key="4">
    <source>
        <dbReference type="EMBL" id="KKS16279.1"/>
    </source>
</evidence>
<dbReference type="PANTHER" id="PTHR21139">
    <property type="entry name" value="TRIOSEPHOSPHATE ISOMERASE"/>
    <property type="match status" value="1"/>
</dbReference>
<dbReference type="GO" id="GO:0004807">
    <property type="term" value="F:triose-phosphate isomerase activity"/>
    <property type="evidence" value="ECO:0007669"/>
    <property type="project" value="UniProtKB-EC"/>
</dbReference>
<dbReference type="Proteomes" id="UP000034163">
    <property type="component" value="Unassembled WGS sequence"/>
</dbReference>
<dbReference type="Gene3D" id="3.20.20.70">
    <property type="entry name" value="Aldolase class I"/>
    <property type="match status" value="1"/>
</dbReference>
<dbReference type="InterPro" id="IPR000652">
    <property type="entry name" value="Triosephosphate_isomerase"/>
</dbReference>
<evidence type="ECO:0000256" key="1">
    <source>
        <dbReference type="ARBA" id="ARBA00007422"/>
    </source>
</evidence>
<dbReference type="AlphaFoldDB" id="A0A0G0WU41"/>
<protein>
    <recommendedName>
        <fullName evidence="3">Triosephosphate isomerase</fullName>
        <ecNumber evidence="3">5.3.1.1</ecNumber>
    </recommendedName>
</protein>
<dbReference type="SUPFAM" id="SSF51351">
    <property type="entry name" value="Triosephosphate isomerase (TIM)"/>
    <property type="match status" value="1"/>
</dbReference>
<dbReference type="GO" id="GO:0006094">
    <property type="term" value="P:gluconeogenesis"/>
    <property type="evidence" value="ECO:0007669"/>
    <property type="project" value="UniProtKB-UniPathway"/>
</dbReference>
<evidence type="ECO:0000256" key="2">
    <source>
        <dbReference type="ARBA" id="ARBA00023235"/>
    </source>
</evidence>
<keyword evidence="2 3" id="KW-0413">Isomerase</keyword>
<comment type="pathway">
    <text evidence="3">Carbohydrate biosynthesis; gluconeogenesis.</text>
</comment>
<comment type="subcellular location">
    <subcellularLocation>
        <location evidence="3">Cytoplasm</location>
    </subcellularLocation>
</comment>
<dbReference type="EC" id="5.3.1.1" evidence="3"/>
<organism evidence="4 5">
    <name type="scientific">candidate division WWE3 bacterium GW2011_GWB1_41_6</name>
    <dbReference type="NCBI Taxonomy" id="1619112"/>
    <lineage>
        <taxon>Bacteria</taxon>
        <taxon>Katanobacteria</taxon>
    </lineage>
</organism>
<comment type="pathway">
    <text evidence="3">Carbohydrate degradation; glycolysis; D-glyceraldehyde 3-phosphate from glycerone phosphate: step 1/1.</text>
</comment>
<keyword evidence="3" id="KW-0312">Gluconeogenesis</keyword>
<evidence type="ECO:0000256" key="3">
    <source>
        <dbReference type="RuleBase" id="RU363013"/>
    </source>
</evidence>
<dbReference type="PATRIC" id="fig|1619112.3.peg.766"/>
<dbReference type="InterPro" id="IPR013785">
    <property type="entry name" value="Aldolase_TIM"/>
</dbReference>
<accession>A0A0G0WU41</accession>
<proteinExistence type="inferred from homology"/>
<keyword evidence="3" id="KW-0324">Glycolysis</keyword>
<comment type="similarity">
    <text evidence="1 3">Belongs to the triosephosphate isomerase family.</text>
</comment>
<dbReference type="Pfam" id="PF00121">
    <property type="entry name" value="TIM"/>
    <property type="match status" value="1"/>
</dbReference>
<name>A0A0G0WU41_UNCKA</name>
<dbReference type="UniPathway" id="UPA00109">
    <property type="reaction ID" value="UER00189"/>
</dbReference>
<dbReference type="CDD" id="cd00311">
    <property type="entry name" value="TIM"/>
    <property type="match status" value="1"/>
</dbReference>
<comment type="caution">
    <text evidence="4">The sequence shown here is derived from an EMBL/GenBank/DDBJ whole genome shotgun (WGS) entry which is preliminary data.</text>
</comment>
<keyword evidence="3" id="KW-0963">Cytoplasm</keyword>
<reference evidence="4 5" key="1">
    <citation type="journal article" date="2015" name="Nature">
        <title>rRNA introns, odd ribosomes, and small enigmatic genomes across a large radiation of phyla.</title>
        <authorList>
            <person name="Brown C.T."/>
            <person name="Hug L.A."/>
            <person name="Thomas B.C."/>
            <person name="Sharon I."/>
            <person name="Castelle C.J."/>
            <person name="Singh A."/>
            <person name="Wilkins M.J."/>
            <person name="Williams K.H."/>
            <person name="Banfield J.F."/>
        </authorList>
    </citation>
    <scope>NUCLEOTIDE SEQUENCE [LARGE SCALE GENOMIC DNA]</scope>
</reference>
<comment type="catalytic activity">
    <reaction evidence="3">
        <text>D-glyceraldehyde 3-phosphate = dihydroxyacetone phosphate</text>
        <dbReference type="Rhea" id="RHEA:18585"/>
        <dbReference type="ChEBI" id="CHEBI:57642"/>
        <dbReference type="ChEBI" id="CHEBI:59776"/>
        <dbReference type="EC" id="5.3.1.1"/>
    </reaction>
</comment>
<gene>
    <name evidence="4" type="ORF">UU72_C0024G0005</name>
</gene>
<sequence length="216" mass="23553">MKLVIANWKMNMNLPETTGWLEEFTRMQKNDSLAVEVVIAPPFPYLGEVKSTGLSVGAQDVSALEKGAHTGEVGAFQIKDYCKYCIVGHSERKEDKAAVLKKRNACLKARIIPIVCFVEPADALDYYADGAVLAWEDPANISVGGNYKAKDPQEIDAEATFMKKSLPDNATLVYGGSVNRQNAKELANIVELDGVLVGNASLDPAHFMEIVEAFTL</sequence>
<evidence type="ECO:0000313" key="5">
    <source>
        <dbReference type="Proteomes" id="UP000034163"/>
    </source>
</evidence>
<dbReference type="GO" id="GO:0005829">
    <property type="term" value="C:cytosol"/>
    <property type="evidence" value="ECO:0007669"/>
    <property type="project" value="TreeGrafter"/>
</dbReference>
<dbReference type="GO" id="GO:0046166">
    <property type="term" value="P:glyceraldehyde-3-phosphate biosynthetic process"/>
    <property type="evidence" value="ECO:0007669"/>
    <property type="project" value="TreeGrafter"/>
</dbReference>
<dbReference type="PROSITE" id="PS51440">
    <property type="entry name" value="TIM_2"/>
    <property type="match status" value="1"/>
</dbReference>